<evidence type="ECO:0000313" key="1">
    <source>
        <dbReference type="EMBL" id="CUO05661.1"/>
    </source>
</evidence>
<dbReference type="EMBL" id="CYZE01000003">
    <property type="protein sequence ID" value="CUO05661.1"/>
    <property type="molecule type" value="Genomic_DNA"/>
</dbReference>
<evidence type="ECO:0000313" key="2">
    <source>
        <dbReference type="EMBL" id="MUB64402.1"/>
    </source>
</evidence>
<dbReference type="AlphaFoldDB" id="A0A174BWV1"/>
<accession>A0A174BWV1</accession>
<reference evidence="1 3" key="1">
    <citation type="submission" date="2015-09" db="EMBL/GenBank/DDBJ databases">
        <authorList>
            <consortium name="Pathogen Informatics"/>
        </authorList>
    </citation>
    <scope>NUCLEOTIDE SEQUENCE [LARGE SCALE GENOMIC DNA]</scope>
    <source>
        <strain evidence="1 3">2789STDY5608850</strain>
    </source>
</reference>
<evidence type="ECO:0000313" key="4">
    <source>
        <dbReference type="Proteomes" id="UP000434223"/>
    </source>
</evidence>
<gene>
    <name evidence="1" type="ORF">ERS852407_01765</name>
    <name evidence="2" type="ORF">GNE07_15295</name>
</gene>
<evidence type="ECO:0000313" key="3">
    <source>
        <dbReference type="Proteomes" id="UP000095651"/>
    </source>
</evidence>
<organism evidence="1 3">
    <name type="scientific">Hungatella hathewayi</name>
    <dbReference type="NCBI Taxonomy" id="154046"/>
    <lineage>
        <taxon>Bacteria</taxon>
        <taxon>Bacillati</taxon>
        <taxon>Bacillota</taxon>
        <taxon>Clostridia</taxon>
        <taxon>Lachnospirales</taxon>
        <taxon>Lachnospiraceae</taxon>
        <taxon>Hungatella</taxon>
    </lineage>
</organism>
<reference evidence="2 4" key="2">
    <citation type="submission" date="2019-09" db="EMBL/GenBank/DDBJ databases">
        <title>Draft genome sequencing of Hungatella hathewayi 123Y-2.</title>
        <authorList>
            <person name="Lv Q."/>
            <person name="Li S."/>
        </authorList>
    </citation>
    <scope>NUCLEOTIDE SEQUENCE [LARGE SCALE GENOMIC DNA]</scope>
    <source>
        <strain evidence="2 4">123Y-2</strain>
    </source>
</reference>
<protein>
    <submittedName>
        <fullName evidence="1">Uncharacterized protein</fullName>
    </submittedName>
</protein>
<dbReference type="Proteomes" id="UP000095651">
    <property type="component" value="Unassembled WGS sequence"/>
</dbReference>
<proteinExistence type="predicted"/>
<dbReference type="Proteomes" id="UP000434223">
    <property type="component" value="Unassembled WGS sequence"/>
</dbReference>
<sequence>MKMDRKDELLLLIAVSGEIPSDWIGRAVGSESYAAVLLTRLKREGEVKLRSKDGIRGYLLRNKAKQYLLVHYWDDVRLYLSGANSTNHVKSEPEKRLRLHRMSMVWIYIHRAGIRIFQSEKPKLFPVFHQVPFDSSTIIGSTPVSYYGTMEWKQETDMEIKGSRACGVLAADQFYVVYNTMGNLMKWTPKIERNLKSRLEIRLRKCRQILPGGAIIMGVGMEMVQRILISDGGLKGNLFSLDDVYESYYYIPFYAEAAIQLRLLGSETDGVRFYRFLCGALKSVNNDRFSPEAGEDENGTPVYFCYLMDLWQIKRIMSLPLRKGGRIFCFTYQAEVLRLLVPKWFQVEAIRPEKVYRYLGWRQ</sequence>
<dbReference type="EMBL" id="WNME01000009">
    <property type="protein sequence ID" value="MUB64402.1"/>
    <property type="molecule type" value="Genomic_DNA"/>
</dbReference>
<dbReference type="RefSeq" id="WP_002591316.1">
    <property type="nucleotide sequence ID" value="NZ_JANHBH010000016.1"/>
</dbReference>
<name>A0A174BWV1_9FIRM</name>
<dbReference type="OrthoDB" id="1826636at2"/>